<dbReference type="InterPro" id="IPR017930">
    <property type="entry name" value="Myb_dom"/>
</dbReference>
<evidence type="ECO:0000259" key="1">
    <source>
        <dbReference type="PROSITE" id="PS51293"/>
    </source>
</evidence>
<feature type="domain" description="SANT" evidence="1">
    <location>
        <begin position="6"/>
        <end position="51"/>
    </location>
</feature>
<dbReference type="EMBL" id="CAXDID020000089">
    <property type="protein sequence ID" value="CAL6021676.1"/>
    <property type="molecule type" value="Genomic_DNA"/>
</dbReference>
<feature type="domain" description="HTH myb-type" evidence="2">
    <location>
        <begin position="1"/>
        <end position="57"/>
    </location>
</feature>
<dbReference type="InterPro" id="IPR017884">
    <property type="entry name" value="SANT_dom"/>
</dbReference>
<dbReference type="AlphaFoldDB" id="A0AA86Q5E1"/>
<reference evidence="3" key="1">
    <citation type="submission" date="2023-06" db="EMBL/GenBank/DDBJ databases">
        <authorList>
            <person name="Kurt Z."/>
        </authorList>
    </citation>
    <scope>NUCLEOTIDE SEQUENCE</scope>
</reference>
<organism evidence="3">
    <name type="scientific">Hexamita inflata</name>
    <dbReference type="NCBI Taxonomy" id="28002"/>
    <lineage>
        <taxon>Eukaryota</taxon>
        <taxon>Metamonada</taxon>
        <taxon>Diplomonadida</taxon>
        <taxon>Hexamitidae</taxon>
        <taxon>Hexamitinae</taxon>
        <taxon>Hexamita</taxon>
    </lineage>
</organism>
<dbReference type="SUPFAM" id="SSF46689">
    <property type="entry name" value="Homeodomain-like"/>
    <property type="match status" value="1"/>
</dbReference>
<dbReference type="InterPro" id="IPR009057">
    <property type="entry name" value="Homeodomain-like_sf"/>
</dbReference>
<evidence type="ECO:0000313" key="3">
    <source>
        <dbReference type="EMBL" id="CAI9946457.1"/>
    </source>
</evidence>
<dbReference type="PROSITE" id="PS51293">
    <property type="entry name" value="SANT"/>
    <property type="match status" value="1"/>
</dbReference>
<name>A0AA86Q5E1_9EUKA</name>
<dbReference type="CDD" id="cd00167">
    <property type="entry name" value="SANT"/>
    <property type="match status" value="1"/>
</dbReference>
<accession>A0AA86Q5E1</accession>
<dbReference type="InterPro" id="IPR001005">
    <property type="entry name" value="SANT/Myb"/>
</dbReference>
<gene>
    <name evidence="4" type="ORF">HINF_LOCUS28283</name>
    <name evidence="3" type="ORF">HINF_LOCUS34102</name>
</gene>
<comment type="caution">
    <text evidence="3">The sequence shown here is derived from an EMBL/GenBank/DDBJ whole genome shotgun (WGS) entry which is preliminary data.</text>
</comment>
<reference evidence="4 5" key="2">
    <citation type="submission" date="2024-07" db="EMBL/GenBank/DDBJ databases">
        <authorList>
            <person name="Akdeniz Z."/>
        </authorList>
    </citation>
    <scope>NUCLEOTIDE SEQUENCE [LARGE SCALE GENOMIC DNA]</scope>
</reference>
<dbReference type="EMBL" id="CATOUU010000762">
    <property type="protein sequence ID" value="CAI9946457.1"/>
    <property type="molecule type" value="Genomic_DNA"/>
</dbReference>
<keyword evidence="5" id="KW-1185">Reference proteome</keyword>
<dbReference type="SMART" id="SM00717">
    <property type="entry name" value="SANT"/>
    <property type="match status" value="1"/>
</dbReference>
<dbReference type="Proteomes" id="UP001642409">
    <property type="component" value="Unassembled WGS sequence"/>
</dbReference>
<evidence type="ECO:0000313" key="5">
    <source>
        <dbReference type="Proteomes" id="UP001642409"/>
    </source>
</evidence>
<proteinExistence type="predicted"/>
<dbReference type="Pfam" id="PF00249">
    <property type="entry name" value="Myb_DNA-binding"/>
    <property type="match status" value="1"/>
</dbReference>
<dbReference type="Gene3D" id="1.10.10.60">
    <property type="entry name" value="Homeodomain-like"/>
    <property type="match status" value="1"/>
</dbReference>
<protein>
    <submittedName>
        <fullName evidence="3">SANT/Myb domain</fullName>
    </submittedName>
    <submittedName>
        <fullName evidence="4">SANT/Myb_domain</fullName>
    </submittedName>
</protein>
<evidence type="ECO:0000313" key="4">
    <source>
        <dbReference type="EMBL" id="CAL6021676.1"/>
    </source>
</evidence>
<evidence type="ECO:0000259" key="2">
    <source>
        <dbReference type="PROSITE" id="PS51294"/>
    </source>
</evidence>
<sequence length="137" mass="15926">MSKAKANFSRWTSEENELFEKLLGIYNKDFRKIAQHFKTRSYGQLRTHYYNEIHKQVGVQEEQINSPQSVGSASHDSVVAVLPSLPDFQKIPKLPIIPVVVQQQKILNQDFFKIPQMSNGSFNPYDCESFMFSTYFQ</sequence>
<dbReference type="PROSITE" id="PS51294">
    <property type="entry name" value="HTH_MYB"/>
    <property type="match status" value="1"/>
</dbReference>